<sequence length="454" mass="49624">MSDQHDPRSEERPARYFETISAANHLLDPITGFLNRTAGLQAAVVLVAGASARGAPVGAIWLDIDRFRQVNESFGHAAGDGFIARIAERIRSVVRLQCEFSRMGSDEFVLLLPDLDRAAAAQLARQLLVEVRQPLQVDQLLIYPSASIGMAINQVGEDALAWLERADRAMIGAKRQGGNRLVISGDELLTRRLGVQLAREELLIESALHAALECGCLDLHFQPIIGLDGRVEAVEALMRCNFKGQQIAPDRFIPVAEKTGLIVRLGEWSLLQGARCAARLRLQGTPTKMAINVSRAQLVSPKFMPALHGALVCVDVPAELIELELTESLFMDLSPTVQANLRRAREVGVGLAIDDFGTGYSCLANLKDLSATKLKLDRSFVGVLPEDRRSFAVVKAMTRLGRELGMTVVAEGVETREQLLALAEAGVDASQGFYHARPMPEPALLAWMKQRVEK</sequence>
<protein>
    <submittedName>
        <fullName evidence="3">Diguanylate cyclase/phosphodiesterase</fullName>
    </submittedName>
</protein>
<dbReference type="PANTHER" id="PTHR33121:SF70">
    <property type="entry name" value="SIGNALING PROTEIN YKOW"/>
    <property type="match status" value="1"/>
</dbReference>
<dbReference type="Gene3D" id="3.20.20.450">
    <property type="entry name" value="EAL domain"/>
    <property type="match status" value="1"/>
</dbReference>
<dbReference type="EMBL" id="FLQX01000102">
    <property type="protein sequence ID" value="SBT05826.1"/>
    <property type="molecule type" value="Genomic_DNA"/>
</dbReference>
<dbReference type="Proteomes" id="UP000199169">
    <property type="component" value="Unassembled WGS sequence"/>
</dbReference>
<reference evidence="4" key="1">
    <citation type="submission" date="2016-06" db="EMBL/GenBank/DDBJ databases">
        <authorList>
            <person name="McIlroy S.J."/>
            <person name="Karst S.M."/>
            <person name="Albertsen M."/>
        </authorList>
    </citation>
    <scope>NUCLEOTIDE SEQUENCE [LARGE SCALE GENOMIC DNA]</scope>
</reference>
<dbReference type="SMART" id="SM00267">
    <property type="entry name" value="GGDEF"/>
    <property type="match status" value="1"/>
</dbReference>
<dbReference type="PROSITE" id="PS50883">
    <property type="entry name" value="EAL"/>
    <property type="match status" value="1"/>
</dbReference>
<dbReference type="PROSITE" id="PS50887">
    <property type="entry name" value="GGDEF"/>
    <property type="match status" value="1"/>
</dbReference>
<dbReference type="STRING" id="1860102.ACCAA_270077"/>
<evidence type="ECO:0000313" key="3">
    <source>
        <dbReference type="EMBL" id="SBT05826.1"/>
    </source>
</evidence>
<organism evidence="3 4">
    <name type="scientific">Candidatus Accumulibacter aalborgensis</name>
    <dbReference type="NCBI Taxonomy" id="1860102"/>
    <lineage>
        <taxon>Bacteria</taxon>
        <taxon>Pseudomonadati</taxon>
        <taxon>Pseudomonadota</taxon>
        <taxon>Betaproteobacteria</taxon>
        <taxon>Candidatus Accumulibacter</taxon>
    </lineage>
</organism>
<keyword evidence="4" id="KW-1185">Reference proteome</keyword>
<gene>
    <name evidence="3" type="ORF">ACCAA_270077</name>
</gene>
<dbReference type="GO" id="GO:0071111">
    <property type="term" value="F:cyclic-guanylate-specific phosphodiesterase activity"/>
    <property type="evidence" value="ECO:0007669"/>
    <property type="project" value="InterPro"/>
</dbReference>
<dbReference type="InterPro" id="IPR029787">
    <property type="entry name" value="Nucleotide_cyclase"/>
</dbReference>
<dbReference type="NCBIfam" id="TIGR00254">
    <property type="entry name" value="GGDEF"/>
    <property type="match status" value="1"/>
</dbReference>
<evidence type="ECO:0000313" key="4">
    <source>
        <dbReference type="Proteomes" id="UP000199169"/>
    </source>
</evidence>
<dbReference type="SMART" id="SM00052">
    <property type="entry name" value="EAL"/>
    <property type="match status" value="1"/>
</dbReference>
<dbReference type="InterPro" id="IPR050706">
    <property type="entry name" value="Cyclic-di-GMP_PDE-like"/>
</dbReference>
<feature type="domain" description="GGDEF" evidence="2">
    <location>
        <begin position="55"/>
        <end position="186"/>
    </location>
</feature>
<dbReference type="CDD" id="cd01948">
    <property type="entry name" value="EAL"/>
    <property type="match status" value="1"/>
</dbReference>
<dbReference type="Pfam" id="PF00563">
    <property type="entry name" value="EAL"/>
    <property type="match status" value="1"/>
</dbReference>
<name>A0A1A8XMD9_9PROT</name>
<proteinExistence type="predicted"/>
<dbReference type="Gene3D" id="3.30.70.270">
    <property type="match status" value="1"/>
</dbReference>
<evidence type="ECO:0000259" key="2">
    <source>
        <dbReference type="PROSITE" id="PS50887"/>
    </source>
</evidence>
<dbReference type="RefSeq" id="WP_186406797.1">
    <property type="nucleotide sequence ID" value="NZ_FLQX01000102.1"/>
</dbReference>
<dbReference type="AlphaFoldDB" id="A0A1A8XMD9"/>
<feature type="domain" description="EAL" evidence="1">
    <location>
        <begin position="201"/>
        <end position="452"/>
    </location>
</feature>
<dbReference type="SUPFAM" id="SSF141868">
    <property type="entry name" value="EAL domain-like"/>
    <property type="match status" value="1"/>
</dbReference>
<dbReference type="PANTHER" id="PTHR33121">
    <property type="entry name" value="CYCLIC DI-GMP PHOSPHODIESTERASE PDEF"/>
    <property type="match status" value="1"/>
</dbReference>
<dbReference type="InterPro" id="IPR001633">
    <property type="entry name" value="EAL_dom"/>
</dbReference>
<evidence type="ECO:0000259" key="1">
    <source>
        <dbReference type="PROSITE" id="PS50883"/>
    </source>
</evidence>
<accession>A0A1A8XMD9</accession>
<dbReference type="InterPro" id="IPR035919">
    <property type="entry name" value="EAL_sf"/>
</dbReference>
<dbReference type="CDD" id="cd01949">
    <property type="entry name" value="GGDEF"/>
    <property type="match status" value="1"/>
</dbReference>
<dbReference type="SUPFAM" id="SSF55073">
    <property type="entry name" value="Nucleotide cyclase"/>
    <property type="match status" value="1"/>
</dbReference>
<dbReference type="Pfam" id="PF00990">
    <property type="entry name" value="GGDEF"/>
    <property type="match status" value="1"/>
</dbReference>
<dbReference type="InterPro" id="IPR043128">
    <property type="entry name" value="Rev_trsase/Diguanyl_cyclase"/>
</dbReference>
<dbReference type="InterPro" id="IPR000160">
    <property type="entry name" value="GGDEF_dom"/>
</dbReference>